<feature type="domain" description="PIN" evidence="8">
    <location>
        <begin position="2"/>
        <end position="129"/>
    </location>
</feature>
<name>A0A7D4PX50_9SPHI</name>
<dbReference type="PANTHER" id="PTHR33653">
    <property type="entry name" value="RIBONUCLEASE VAPC2"/>
    <property type="match status" value="1"/>
</dbReference>
<dbReference type="InterPro" id="IPR050556">
    <property type="entry name" value="Type_II_TA_system_RNase"/>
</dbReference>
<keyword evidence="5" id="KW-0378">Hydrolase</keyword>
<keyword evidence="3" id="KW-0540">Nuclease</keyword>
<dbReference type="PANTHER" id="PTHR33653:SF1">
    <property type="entry name" value="RIBONUCLEASE VAPC2"/>
    <property type="match status" value="1"/>
</dbReference>
<dbReference type="AlphaFoldDB" id="A0A7D4PX50"/>
<dbReference type="GO" id="GO:0046872">
    <property type="term" value="F:metal ion binding"/>
    <property type="evidence" value="ECO:0007669"/>
    <property type="project" value="UniProtKB-KW"/>
</dbReference>
<dbReference type="Pfam" id="PF01850">
    <property type="entry name" value="PIN"/>
    <property type="match status" value="1"/>
</dbReference>
<organism evidence="9 10">
    <name type="scientific">Mucilaginibacter mali</name>
    <dbReference type="NCBI Taxonomy" id="2740462"/>
    <lineage>
        <taxon>Bacteria</taxon>
        <taxon>Pseudomonadati</taxon>
        <taxon>Bacteroidota</taxon>
        <taxon>Sphingobacteriia</taxon>
        <taxon>Sphingobacteriales</taxon>
        <taxon>Sphingobacteriaceae</taxon>
        <taxon>Mucilaginibacter</taxon>
    </lineage>
</organism>
<evidence type="ECO:0000313" key="10">
    <source>
        <dbReference type="Proteomes" id="UP000505355"/>
    </source>
</evidence>
<dbReference type="KEGG" id="mmab:HQ865_00345"/>
<dbReference type="EMBL" id="CP054139">
    <property type="protein sequence ID" value="QKJ33028.1"/>
    <property type="molecule type" value="Genomic_DNA"/>
</dbReference>
<keyword evidence="10" id="KW-1185">Reference proteome</keyword>
<evidence type="ECO:0000256" key="6">
    <source>
        <dbReference type="ARBA" id="ARBA00022842"/>
    </source>
</evidence>
<evidence type="ECO:0000313" key="9">
    <source>
        <dbReference type="EMBL" id="QKJ33028.1"/>
    </source>
</evidence>
<dbReference type="Proteomes" id="UP000505355">
    <property type="component" value="Chromosome"/>
</dbReference>
<dbReference type="Gene3D" id="3.40.50.1010">
    <property type="entry name" value="5'-nuclease"/>
    <property type="match status" value="1"/>
</dbReference>
<comment type="similarity">
    <text evidence="7">Belongs to the PINc/VapC protein family.</text>
</comment>
<dbReference type="CDD" id="cd09881">
    <property type="entry name" value="PIN_VapC4-5_FitB-like"/>
    <property type="match status" value="1"/>
</dbReference>
<keyword evidence="6" id="KW-0460">Magnesium</keyword>
<comment type="cofactor">
    <cofactor evidence="1">
        <name>Mg(2+)</name>
        <dbReference type="ChEBI" id="CHEBI:18420"/>
    </cofactor>
</comment>
<evidence type="ECO:0000259" key="8">
    <source>
        <dbReference type="Pfam" id="PF01850"/>
    </source>
</evidence>
<evidence type="ECO:0000256" key="4">
    <source>
        <dbReference type="ARBA" id="ARBA00022723"/>
    </source>
</evidence>
<dbReference type="GO" id="GO:0004518">
    <property type="term" value="F:nuclease activity"/>
    <property type="evidence" value="ECO:0007669"/>
    <property type="project" value="UniProtKB-KW"/>
</dbReference>
<protein>
    <submittedName>
        <fullName evidence="9">Type II toxin-antitoxin system VapC family toxin</fullName>
    </submittedName>
</protein>
<evidence type="ECO:0000256" key="5">
    <source>
        <dbReference type="ARBA" id="ARBA00022801"/>
    </source>
</evidence>
<dbReference type="InterPro" id="IPR002716">
    <property type="entry name" value="PIN_dom"/>
</dbReference>
<gene>
    <name evidence="9" type="ORF">HQ865_00345</name>
</gene>
<dbReference type="SUPFAM" id="SSF88723">
    <property type="entry name" value="PIN domain-like"/>
    <property type="match status" value="1"/>
</dbReference>
<evidence type="ECO:0000256" key="1">
    <source>
        <dbReference type="ARBA" id="ARBA00001946"/>
    </source>
</evidence>
<accession>A0A7D4PX50</accession>
<evidence type="ECO:0000256" key="7">
    <source>
        <dbReference type="ARBA" id="ARBA00038093"/>
    </source>
</evidence>
<evidence type="ECO:0000256" key="3">
    <source>
        <dbReference type="ARBA" id="ARBA00022722"/>
    </source>
</evidence>
<evidence type="ECO:0000256" key="2">
    <source>
        <dbReference type="ARBA" id="ARBA00022649"/>
    </source>
</evidence>
<reference evidence="9 10" key="1">
    <citation type="submission" date="2020-05" db="EMBL/GenBank/DDBJ databases">
        <title>Mucilaginibacter mali sp. nov.</title>
        <authorList>
            <person name="Kim H.S."/>
            <person name="Lee K.C."/>
            <person name="Suh M.K."/>
            <person name="Kim J.-S."/>
            <person name="Han K.-I."/>
            <person name="Eom M.K."/>
            <person name="Shin Y.K."/>
            <person name="Lee J.-S."/>
        </authorList>
    </citation>
    <scope>NUCLEOTIDE SEQUENCE [LARGE SCALE GENOMIC DNA]</scope>
    <source>
        <strain evidence="9 10">G2-14</strain>
    </source>
</reference>
<dbReference type="GO" id="GO:0016787">
    <property type="term" value="F:hydrolase activity"/>
    <property type="evidence" value="ECO:0007669"/>
    <property type="project" value="UniProtKB-KW"/>
</dbReference>
<keyword evidence="2" id="KW-1277">Toxin-antitoxin system</keyword>
<proteinExistence type="inferred from homology"/>
<dbReference type="InterPro" id="IPR029060">
    <property type="entry name" value="PIN-like_dom_sf"/>
</dbReference>
<keyword evidence="4" id="KW-0479">Metal-binding</keyword>
<sequence length="145" mass="16606">MFDTNILIHLAKDNSLRLLQRINPDNQKVYISVVALAELKSFALQNNWGPRRLNLIGLLLEDISAVTISDNLTDTYAQIDAYSQRRNRLFTEYNFTTARNMGKNDLWIAATAALLGLKLVTTDGDFDHLHEVFFDVKRLRPADLR</sequence>